<evidence type="ECO:0000256" key="6">
    <source>
        <dbReference type="HAMAP-Rule" id="MF_00051"/>
    </source>
</evidence>
<evidence type="ECO:0000256" key="5">
    <source>
        <dbReference type="ARBA" id="ARBA00022898"/>
    </source>
</evidence>
<dbReference type="InterPro" id="IPR015421">
    <property type="entry name" value="PyrdxlP-dep_Trfase_major"/>
</dbReference>
<dbReference type="InterPro" id="IPR039429">
    <property type="entry name" value="SHMT-like_dom"/>
</dbReference>
<keyword evidence="5 6" id="KW-0663">Pyridoxal phosphate</keyword>
<protein>
    <recommendedName>
        <fullName evidence="6">Serine hydroxymethyltransferase</fullName>
        <shortName evidence="6">SHMT</shortName>
        <shortName evidence="6">Serine methylase</shortName>
        <ecNumber evidence="6">2.1.2.1</ecNumber>
    </recommendedName>
</protein>
<dbReference type="Pfam" id="PF00464">
    <property type="entry name" value="SHMT"/>
    <property type="match status" value="1"/>
</dbReference>
<dbReference type="PIRSF" id="PIRSF000412">
    <property type="entry name" value="SHMT"/>
    <property type="match status" value="1"/>
</dbReference>
<name>A0ABQ5W8D3_9HYPH</name>
<evidence type="ECO:0000256" key="4">
    <source>
        <dbReference type="ARBA" id="ARBA00022679"/>
    </source>
</evidence>
<proteinExistence type="inferred from homology"/>
<comment type="subunit">
    <text evidence="6">Homodimer.</text>
</comment>
<dbReference type="InterPro" id="IPR001085">
    <property type="entry name" value="Ser_HO-MeTrfase"/>
</dbReference>
<feature type="binding site" evidence="6">
    <location>
        <begin position="135"/>
        <end position="137"/>
    </location>
    <ligand>
        <name>(6S)-5,6,7,8-tetrahydrofolate</name>
        <dbReference type="ChEBI" id="CHEBI:57453"/>
    </ligand>
</feature>
<dbReference type="PROSITE" id="PS00096">
    <property type="entry name" value="SHMT"/>
    <property type="match status" value="1"/>
</dbReference>
<keyword evidence="6" id="KW-0028">Amino-acid biosynthesis</keyword>
<dbReference type="HAMAP" id="MF_00051">
    <property type="entry name" value="SHMT"/>
    <property type="match status" value="1"/>
</dbReference>
<evidence type="ECO:0000256" key="2">
    <source>
        <dbReference type="ARBA" id="ARBA00006376"/>
    </source>
</evidence>
<dbReference type="RefSeq" id="WP_284341705.1">
    <property type="nucleotide sequence ID" value="NZ_BSNS01000020.1"/>
</dbReference>
<dbReference type="InterPro" id="IPR015424">
    <property type="entry name" value="PyrdxlP-dep_Trfase"/>
</dbReference>
<keyword evidence="3 6" id="KW-0554">One-carbon metabolism</keyword>
<feature type="binding site" evidence="6">
    <location>
        <position position="255"/>
    </location>
    <ligand>
        <name>(6S)-5,6,7,8-tetrahydrofolate</name>
        <dbReference type="ChEBI" id="CHEBI:57453"/>
    </ligand>
</feature>
<dbReference type="PANTHER" id="PTHR11680">
    <property type="entry name" value="SERINE HYDROXYMETHYLTRANSFERASE"/>
    <property type="match status" value="1"/>
</dbReference>
<organism evidence="8 9">
    <name type="scientific">Devosia nitrariae</name>
    <dbReference type="NCBI Taxonomy" id="2071872"/>
    <lineage>
        <taxon>Bacteria</taxon>
        <taxon>Pseudomonadati</taxon>
        <taxon>Pseudomonadota</taxon>
        <taxon>Alphaproteobacteria</taxon>
        <taxon>Hyphomicrobiales</taxon>
        <taxon>Devosiaceae</taxon>
        <taxon>Devosia</taxon>
    </lineage>
</organism>
<keyword evidence="4 6" id="KW-0808">Transferase</keyword>
<evidence type="ECO:0000259" key="7">
    <source>
        <dbReference type="Pfam" id="PF00464"/>
    </source>
</evidence>
<dbReference type="InterPro" id="IPR049943">
    <property type="entry name" value="Ser_HO-MeTrfase-like"/>
</dbReference>
<evidence type="ECO:0000313" key="8">
    <source>
        <dbReference type="EMBL" id="GLQ56286.1"/>
    </source>
</evidence>
<feature type="domain" description="Serine hydroxymethyltransferase-like" evidence="7">
    <location>
        <begin position="18"/>
        <end position="395"/>
    </location>
</feature>
<dbReference type="InterPro" id="IPR019798">
    <property type="entry name" value="Ser_HO-MeTrfase_PLP_BS"/>
</dbReference>
<feature type="site" description="Plays an important role in substrate specificity" evidence="6">
    <location>
        <position position="239"/>
    </location>
</feature>
<dbReference type="SUPFAM" id="SSF53383">
    <property type="entry name" value="PLP-dependent transferases"/>
    <property type="match status" value="1"/>
</dbReference>
<evidence type="ECO:0000313" key="9">
    <source>
        <dbReference type="Proteomes" id="UP001156691"/>
    </source>
</evidence>
<dbReference type="NCBIfam" id="NF000586">
    <property type="entry name" value="PRK00011.1"/>
    <property type="match status" value="1"/>
</dbReference>
<dbReference type="PANTHER" id="PTHR11680:SF35">
    <property type="entry name" value="SERINE HYDROXYMETHYLTRANSFERASE 1"/>
    <property type="match status" value="1"/>
</dbReference>
<dbReference type="EC" id="2.1.2.1" evidence="6"/>
<comment type="cofactor">
    <cofactor evidence="1 6">
        <name>pyridoxal 5'-phosphate</name>
        <dbReference type="ChEBI" id="CHEBI:597326"/>
    </cofactor>
</comment>
<sequence length="434" mass="46870">MSAAASLPLFPHFFSASLAETDPEIADAIGKELGRQQHEIELIASENIVSRAVLEAQGSVLTNKYAEGYPGKRYYGGCQFVDIAENLAIERAKELFGAGFANVQPNSGSQMNQAVFLALLQPGDTFMGLDLNSGGHLTHGSPVNMSGKWFKVVSYGVRQDDHLLDMEEVARKAREHKPKLILAGGTAYSRIWDWQRFREIADEIGAYLMVDMAHIAGLVAGGVHPSPVPHAHVVTTTTHKSLRGPRGGMILSNDEDIAKKINSAVFPGLQGGPLMHVIAAKAVALKEALQPEFKAYARQVVANARALAATLIENGLDVVSGGTDNHLMLVDLRKKNATGKRAEQALGRAWITCNKNGIPFDPEKPFVTSGIRLGTPAGTTRGFGEAEYRQIGQMIVEVLDGLREVNADENNAAVEAAVREKVKALTDRFPIYAQ</sequence>
<accession>A0ABQ5W8D3</accession>
<feature type="binding site" evidence="6">
    <location>
        <position position="131"/>
    </location>
    <ligand>
        <name>(6S)-5,6,7,8-tetrahydrofolate</name>
        <dbReference type="ChEBI" id="CHEBI:57453"/>
    </ligand>
</feature>
<reference evidence="9" key="1">
    <citation type="journal article" date="2019" name="Int. J. Syst. Evol. Microbiol.">
        <title>The Global Catalogue of Microorganisms (GCM) 10K type strain sequencing project: providing services to taxonomists for standard genome sequencing and annotation.</title>
        <authorList>
            <consortium name="The Broad Institute Genomics Platform"/>
            <consortium name="The Broad Institute Genome Sequencing Center for Infectious Disease"/>
            <person name="Wu L."/>
            <person name="Ma J."/>
        </authorList>
    </citation>
    <scope>NUCLEOTIDE SEQUENCE [LARGE SCALE GENOMIC DNA]</scope>
    <source>
        <strain evidence="9">NBRC 112416</strain>
    </source>
</reference>
<evidence type="ECO:0000256" key="3">
    <source>
        <dbReference type="ARBA" id="ARBA00022563"/>
    </source>
</evidence>
<keyword evidence="9" id="KW-1185">Reference proteome</keyword>
<dbReference type="CDD" id="cd00378">
    <property type="entry name" value="SHMT"/>
    <property type="match status" value="1"/>
</dbReference>
<comment type="caution">
    <text evidence="8">The sequence shown here is derived from an EMBL/GenBank/DDBJ whole genome shotgun (WGS) entry which is preliminary data.</text>
</comment>
<comment type="catalytic activity">
    <reaction evidence="6">
        <text>(6R)-5,10-methylene-5,6,7,8-tetrahydrofolate + glycine + H2O = (6S)-5,6,7,8-tetrahydrofolate + L-serine</text>
        <dbReference type="Rhea" id="RHEA:15481"/>
        <dbReference type="ChEBI" id="CHEBI:15377"/>
        <dbReference type="ChEBI" id="CHEBI:15636"/>
        <dbReference type="ChEBI" id="CHEBI:33384"/>
        <dbReference type="ChEBI" id="CHEBI:57305"/>
        <dbReference type="ChEBI" id="CHEBI:57453"/>
        <dbReference type="EC" id="2.1.2.1"/>
    </reaction>
</comment>
<feature type="modified residue" description="N6-(pyridoxal phosphate)lysine" evidence="6">
    <location>
        <position position="240"/>
    </location>
</feature>
<dbReference type="InterPro" id="IPR015422">
    <property type="entry name" value="PyrdxlP-dep_Trfase_small"/>
</dbReference>
<comment type="similarity">
    <text evidence="2 6">Belongs to the SHMT family.</text>
</comment>
<evidence type="ECO:0000256" key="1">
    <source>
        <dbReference type="ARBA" id="ARBA00001933"/>
    </source>
</evidence>
<keyword evidence="6" id="KW-0963">Cytoplasm</keyword>
<dbReference type="EMBL" id="BSNS01000020">
    <property type="protein sequence ID" value="GLQ56286.1"/>
    <property type="molecule type" value="Genomic_DNA"/>
</dbReference>
<comment type="function">
    <text evidence="6">Catalyzes the reversible interconversion of serine and glycine with tetrahydrofolate (THF) serving as the one-carbon carrier. This reaction serves as the major source of one-carbon groups required for the biosynthesis of purines, thymidylate, methionine, and other important biomolecules. Also exhibits THF-independent aldolase activity toward beta-hydroxyamino acids, producing glycine and aldehydes, via a retro-aldol mechanism.</text>
</comment>
<comment type="subcellular location">
    <subcellularLocation>
        <location evidence="6">Cytoplasm</location>
    </subcellularLocation>
</comment>
<comment type="caution">
    <text evidence="6">Lacks conserved residue(s) required for the propagation of feature annotation.</text>
</comment>
<dbReference type="Gene3D" id="3.40.640.10">
    <property type="entry name" value="Type I PLP-dependent aspartate aminotransferase-like (Major domain)"/>
    <property type="match status" value="1"/>
</dbReference>
<dbReference type="Proteomes" id="UP001156691">
    <property type="component" value="Unassembled WGS sequence"/>
</dbReference>
<comment type="pathway">
    <text evidence="6">One-carbon metabolism; tetrahydrofolate interconversion.</text>
</comment>
<comment type="pathway">
    <text evidence="6">Amino-acid biosynthesis; glycine biosynthesis; glycine from L-serine: step 1/1.</text>
</comment>
<gene>
    <name evidence="8" type="primary">glyA1</name>
    <name evidence="6" type="synonym">glyA</name>
    <name evidence="8" type="ORF">GCM10010862_35450</name>
</gene>
<dbReference type="Gene3D" id="3.90.1150.10">
    <property type="entry name" value="Aspartate Aminotransferase, domain 1"/>
    <property type="match status" value="1"/>
</dbReference>